<accession>A0ABM3LHS5</accession>
<organism evidence="1 2">
    <name type="scientific">Bicyclus anynana</name>
    <name type="common">Squinting bush brown butterfly</name>
    <dbReference type="NCBI Taxonomy" id="110368"/>
    <lineage>
        <taxon>Eukaryota</taxon>
        <taxon>Metazoa</taxon>
        <taxon>Ecdysozoa</taxon>
        <taxon>Arthropoda</taxon>
        <taxon>Hexapoda</taxon>
        <taxon>Insecta</taxon>
        <taxon>Pterygota</taxon>
        <taxon>Neoptera</taxon>
        <taxon>Endopterygota</taxon>
        <taxon>Lepidoptera</taxon>
        <taxon>Glossata</taxon>
        <taxon>Ditrysia</taxon>
        <taxon>Papilionoidea</taxon>
        <taxon>Nymphalidae</taxon>
        <taxon>Satyrinae</taxon>
        <taxon>Satyrini</taxon>
        <taxon>Mycalesina</taxon>
        <taxon>Bicyclus</taxon>
    </lineage>
</organism>
<evidence type="ECO:0000313" key="2">
    <source>
        <dbReference type="RefSeq" id="XP_052738616.1"/>
    </source>
</evidence>
<evidence type="ECO:0000313" key="1">
    <source>
        <dbReference type="Proteomes" id="UP001652582"/>
    </source>
</evidence>
<dbReference type="RefSeq" id="XP_052738616.1">
    <property type="nucleotide sequence ID" value="XM_052882656.1"/>
</dbReference>
<reference evidence="2" key="1">
    <citation type="submission" date="2025-08" db="UniProtKB">
        <authorList>
            <consortium name="RefSeq"/>
        </authorList>
    </citation>
    <scope>IDENTIFICATION</scope>
</reference>
<gene>
    <name evidence="2" type="primary">LOC112048566</name>
</gene>
<name>A0ABM3LHS5_BICAN</name>
<dbReference type="GeneID" id="112048566"/>
<protein>
    <submittedName>
        <fullName evidence="2">Uncharacterized protein LOC112048566</fullName>
    </submittedName>
</protein>
<proteinExistence type="predicted"/>
<keyword evidence="1" id="KW-1185">Reference proteome</keyword>
<dbReference type="Proteomes" id="UP001652582">
    <property type="component" value="Chromosome 7"/>
</dbReference>
<sequence length="367" mass="42162">MDKDISKLNVTDLLGPLLICVPKYQKLKLIVLTVSFFSDNLIVLTDSAVIYFNINNFEAIKTLQISKIDVSRVLKRVNDGLPYGLRNRTRAGICGLRQPRTDSLEKVNWYQETSSLIAELNSTEILKLSLTNKLHTEPVDSDTVNKIYINRPFTYKVHLNSCYVISESVLWVYTAKPNRWDTKRIAKYYGDEILLHSIHIHNENVYVLLTKGDVLLADLNHNKFKKIFHLTDPLSLWGGDSVPFMFGTCILLRNVPNAKPCEHPEVNPYRKTESLSSIYRDGVTCVLEHGHVVLLGYRDGDIEIYLYKKIIDSGVPEVKFNLQYFIDGTMHKEPDLRIRSLDIYDDDAGHHLFVSTYCNVYEVLLSF</sequence>